<name>A0A1G5EGX0_9FIRM</name>
<dbReference type="Proteomes" id="UP000183047">
    <property type="component" value="Unassembled WGS sequence"/>
</dbReference>
<dbReference type="RefSeq" id="WP_074462504.1">
    <property type="nucleotide sequence ID" value="NZ_FMUR01000011.1"/>
</dbReference>
<organism evidence="1 2">
    <name type="scientific">Butyrivibrio hungatei</name>
    <dbReference type="NCBI Taxonomy" id="185008"/>
    <lineage>
        <taxon>Bacteria</taxon>
        <taxon>Bacillati</taxon>
        <taxon>Bacillota</taxon>
        <taxon>Clostridia</taxon>
        <taxon>Lachnospirales</taxon>
        <taxon>Lachnospiraceae</taxon>
        <taxon>Butyrivibrio</taxon>
    </lineage>
</organism>
<dbReference type="SUPFAM" id="SSF82185">
    <property type="entry name" value="Histone H3 K4-specific methyltransferase SET7/9 N-terminal domain"/>
    <property type="match status" value="1"/>
</dbReference>
<evidence type="ECO:0000313" key="1">
    <source>
        <dbReference type="EMBL" id="SCY26011.1"/>
    </source>
</evidence>
<reference evidence="2" key="1">
    <citation type="submission" date="2016-10" db="EMBL/GenBank/DDBJ databases">
        <authorList>
            <person name="Varghese N."/>
            <person name="Submissions S."/>
        </authorList>
    </citation>
    <scope>NUCLEOTIDE SEQUENCE [LARGE SCALE GENOMIC DNA]</scope>
    <source>
        <strain evidence="2">XBD2006</strain>
    </source>
</reference>
<accession>A0A1G5EGX0</accession>
<dbReference type="Gene3D" id="2.20.110.10">
    <property type="entry name" value="Histone H3 K4-specific methyltransferase SET7/9 N-terminal domain"/>
    <property type="match status" value="1"/>
</dbReference>
<dbReference type="OrthoDB" id="517576at2"/>
<sequence>MNYLSKDEVIECGIEFAGDVCFSGEYGEQVYTKEKEEGGQPINGVLYERYENGNICYYEYHKDGISNGPRVEFYKSGKIKSYCIKNGGTIDGEYIEWYENGEVKLRKDCKYGIIWSYVNK</sequence>
<protein>
    <recommendedName>
        <fullName evidence="3">MORN repeat-containing protein</fullName>
    </recommendedName>
</protein>
<proteinExistence type="predicted"/>
<dbReference type="EMBL" id="FMUR01000011">
    <property type="protein sequence ID" value="SCY26011.1"/>
    <property type="molecule type" value="Genomic_DNA"/>
</dbReference>
<gene>
    <name evidence="1" type="ORF">SAMN02910451_01917</name>
</gene>
<dbReference type="AlphaFoldDB" id="A0A1G5EGX0"/>
<keyword evidence="2" id="KW-1185">Reference proteome</keyword>
<evidence type="ECO:0000313" key="2">
    <source>
        <dbReference type="Proteomes" id="UP000183047"/>
    </source>
</evidence>
<evidence type="ECO:0008006" key="3">
    <source>
        <dbReference type="Google" id="ProtNLM"/>
    </source>
</evidence>